<comment type="caution">
    <text evidence="2">The sequence shown here is derived from an EMBL/GenBank/DDBJ whole genome shotgun (WGS) entry which is preliminary data.</text>
</comment>
<dbReference type="OrthoDB" id="2530521at2759"/>
<feature type="compositionally biased region" description="Low complexity" evidence="1">
    <location>
        <begin position="97"/>
        <end position="111"/>
    </location>
</feature>
<feature type="region of interest" description="Disordered" evidence="1">
    <location>
        <begin position="74"/>
        <end position="247"/>
    </location>
</feature>
<evidence type="ECO:0000313" key="2">
    <source>
        <dbReference type="EMBL" id="KAE9979058.1"/>
    </source>
</evidence>
<name>A0A8H3Z0U1_VENIN</name>
<sequence>MADRRRLPPQVPAGWRAVWNELNQRYFFVNDLDSTRRPTWTNPILIEQRSAHGLNHRGHFSGQIEKAARPAFSEPAGPRIEELPSSNAPEDEDDSLSPRVSPSSPSIAAKKPNPDVFKPSPGHNSGKEKSSSSRVAMDGNEEHGLPPRRKRTDNSSESIKENLSPLLFSPRREKLSVHDTVKEAPPPAPKPDLSGPSSSSSHRSERSGPDYEDQLSVHGSVVSTYDWRAEPPLKQQPSSMHEAYESQPLRPEDDYMMSGALGPASPIRSPVIHAEERGRSRLSPHEEGIETQFPSLERVVANDLPPDVPRGVDNGDTARRTVPEPEKAVDETRKSRGSSLSKTMDRLMDHWQNLRFGDQDKGKYPMNRHRSMKYTKKAQARCAALQDTKARSKEVSSTRQAGHEPFPPFHAEPLRYEPHQSEPLQSEPRTTRARPRVAQSHSPPPTRCQGRRTRASQSHSPPPLRAASRSTSTDQSQSSIPFPPRAHRSRNRRTTRSEEHQDPGIQPPWMPDMTGFAGSDNGRYFWLDPELIAEREEEARYRQMEAEAAMNHWKTHFRAKPYQKTGLPVSGGAFNEGMSSSMGYSGLF</sequence>
<feature type="compositionally biased region" description="Basic and acidic residues" evidence="1">
    <location>
        <begin position="277"/>
        <end position="288"/>
    </location>
</feature>
<proteinExistence type="predicted"/>
<feature type="region of interest" description="Disordered" evidence="1">
    <location>
        <begin position="277"/>
        <end position="510"/>
    </location>
</feature>
<dbReference type="AlphaFoldDB" id="A0A8H3Z0U1"/>
<dbReference type="EMBL" id="WNWS01000124">
    <property type="protein sequence ID" value="KAE9979058.1"/>
    <property type="molecule type" value="Genomic_DNA"/>
</dbReference>
<feature type="compositionally biased region" description="Basic residues" evidence="1">
    <location>
        <begin position="485"/>
        <end position="494"/>
    </location>
</feature>
<feature type="compositionally biased region" description="Basic and acidic residues" evidence="1">
    <location>
        <begin position="316"/>
        <end position="334"/>
    </location>
</feature>
<evidence type="ECO:0000313" key="3">
    <source>
        <dbReference type="Proteomes" id="UP000447873"/>
    </source>
</evidence>
<gene>
    <name evidence="2" type="ORF">EG328_001090</name>
</gene>
<feature type="compositionally biased region" description="Low complexity" evidence="1">
    <location>
        <begin position="465"/>
        <end position="479"/>
    </location>
</feature>
<evidence type="ECO:0000256" key="1">
    <source>
        <dbReference type="SAM" id="MobiDB-lite"/>
    </source>
</evidence>
<accession>A0A8H3Z0U1</accession>
<feature type="compositionally biased region" description="Basic residues" evidence="1">
    <location>
        <begin position="366"/>
        <end position="379"/>
    </location>
</feature>
<organism evidence="2 3">
    <name type="scientific">Venturia inaequalis</name>
    <name type="common">Apple scab fungus</name>
    <dbReference type="NCBI Taxonomy" id="5025"/>
    <lineage>
        <taxon>Eukaryota</taxon>
        <taxon>Fungi</taxon>
        <taxon>Dikarya</taxon>
        <taxon>Ascomycota</taxon>
        <taxon>Pezizomycotina</taxon>
        <taxon>Dothideomycetes</taxon>
        <taxon>Pleosporomycetidae</taxon>
        <taxon>Venturiales</taxon>
        <taxon>Venturiaceae</taxon>
        <taxon>Venturia</taxon>
    </lineage>
</organism>
<reference evidence="2 3" key="1">
    <citation type="submission" date="2018-12" db="EMBL/GenBank/DDBJ databases">
        <title>Venturia inaequalis Genome Resource.</title>
        <authorList>
            <person name="Lichtner F.J."/>
        </authorList>
    </citation>
    <scope>NUCLEOTIDE SEQUENCE [LARGE SCALE GENOMIC DNA]</scope>
    <source>
        <strain evidence="2 3">120213</strain>
    </source>
</reference>
<feature type="compositionally biased region" description="Basic and acidic residues" evidence="1">
    <location>
        <begin position="170"/>
        <end position="182"/>
    </location>
</feature>
<protein>
    <recommendedName>
        <fullName evidence="4">WW domain-containing protein</fullName>
    </recommendedName>
</protein>
<evidence type="ECO:0008006" key="4">
    <source>
        <dbReference type="Google" id="ProtNLM"/>
    </source>
</evidence>
<dbReference type="Proteomes" id="UP000447873">
    <property type="component" value="Unassembled WGS sequence"/>
</dbReference>